<dbReference type="Pfam" id="PF13723">
    <property type="entry name" value="Ketoacyl-synt_2"/>
    <property type="match status" value="1"/>
</dbReference>
<organism evidence="2 3">
    <name type="scientific">Candidatus Anaerobiospirillum merdipullorum</name>
    <dbReference type="NCBI Taxonomy" id="2838450"/>
    <lineage>
        <taxon>Bacteria</taxon>
        <taxon>Pseudomonadati</taxon>
        <taxon>Pseudomonadota</taxon>
        <taxon>Gammaproteobacteria</taxon>
        <taxon>Aeromonadales</taxon>
        <taxon>Succinivibrionaceae</taxon>
        <taxon>Anaerobiospirillum</taxon>
    </lineage>
</organism>
<evidence type="ECO:0000259" key="1">
    <source>
        <dbReference type="Pfam" id="PF13723"/>
    </source>
</evidence>
<accession>A0A9E2KMJ8</accession>
<evidence type="ECO:0000313" key="3">
    <source>
        <dbReference type="Proteomes" id="UP000824150"/>
    </source>
</evidence>
<dbReference type="AlphaFoldDB" id="A0A9E2KMJ8"/>
<reference evidence="2" key="1">
    <citation type="journal article" date="2021" name="PeerJ">
        <title>Extensive microbial diversity within the chicken gut microbiome revealed by metagenomics and culture.</title>
        <authorList>
            <person name="Gilroy R."/>
            <person name="Ravi A."/>
            <person name="Getino M."/>
            <person name="Pursley I."/>
            <person name="Horton D.L."/>
            <person name="Alikhan N.F."/>
            <person name="Baker D."/>
            <person name="Gharbi K."/>
            <person name="Hall N."/>
            <person name="Watson M."/>
            <person name="Adriaenssens E.M."/>
            <person name="Foster-Nyarko E."/>
            <person name="Jarju S."/>
            <person name="Secka A."/>
            <person name="Antonio M."/>
            <person name="Oren A."/>
            <person name="Chaudhuri R.R."/>
            <person name="La Ragione R."/>
            <person name="Hildebrand F."/>
            <person name="Pallen M.J."/>
        </authorList>
    </citation>
    <scope>NUCLEOTIDE SEQUENCE</scope>
    <source>
        <strain evidence="2">687</strain>
    </source>
</reference>
<sequence length="241" mass="25804">MTTLSFNIKALDVNLPTVRSLAEFCALPTLPPYDPKAKLPKAQDLPMMTARRLTVGARLAADLSVRMSKQYQPQAAVFASRHGELERNYHMLQALAQGTDVSPTDFAMSVHNAACGIAAIVAQQNIPISAVAAQENTLWAGLVESASLLSAGYQTVLLVCFDGKIPDFYAPLLPPEAIDYPFAVGLVLTAGSNVQVRLEPSLAKRALDKLPALEVARFLAGSDRELVVQLAGAQLICCKDS</sequence>
<protein>
    <submittedName>
        <fullName evidence="2">Beta-ketoacyl synthase chain length factor</fullName>
    </submittedName>
</protein>
<reference evidence="2" key="2">
    <citation type="submission" date="2021-04" db="EMBL/GenBank/DDBJ databases">
        <authorList>
            <person name="Gilroy R."/>
        </authorList>
    </citation>
    <scope>NUCLEOTIDE SEQUENCE</scope>
    <source>
        <strain evidence="2">687</strain>
    </source>
</reference>
<gene>
    <name evidence="2" type="ORF">IAA31_03525</name>
</gene>
<dbReference type="EMBL" id="JAHLFG010000037">
    <property type="protein sequence ID" value="MBU3826541.1"/>
    <property type="molecule type" value="Genomic_DNA"/>
</dbReference>
<evidence type="ECO:0000313" key="2">
    <source>
        <dbReference type="EMBL" id="MBU3826541.1"/>
    </source>
</evidence>
<dbReference type="Proteomes" id="UP000824150">
    <property type="component" value="Unassembled WGS sequence"/>
</dbReference>
<name>A0A9E2KMJ8_9GAMM</name>
<dbReference type="InterPro" id="IPR014030">
    <property type="entry name" value="Ketoacyl_synth_N"/>
</dbReference>
<proteinExistence type="predicted"/>
<feature type="domain" description="Beta-ketoacyl synthase-like N-terminal" evidence="1">
    <location>
        <begin position="36"/>
        <end position="202"/>
    </location>
</feature>
<comment type="caution">
    <text evidence="2">The sequence shown here is derived from an EMBL/GenBank/DDBJ whole genome shotgun (WGS) entry which is preliminary data.</text>
</comment>